<dbReference type="CDD" id="cd10917">
    <property type="entry name" value="CE4_NodB_like_6s_7s"/>
    <property type="match status" value="1"/>
</dbReference>
<dbReference type="InterPro" id="IPR011330">
    <property type="entry name" value="Glyco_hydro/deAcase_b/a-brl"/>
</dbReference>
<keyword evidence="5" id="KW-1185">Reference proteome</keyword>
<dbReference type="PROSITE" id="PS51677">
    <property type="entry name" value="NODB"/>
    <property type="match status" value="1"/>
</dbReference>
<feature type="compositionally biased region" description="Low complexity" evidence="1">
    <location>
        <begin position="55"/>
        <end position="71"/>
    </location>
</feature>
<protein>
    <submittedName>
        <fullName evidence="4">Peptidoglycan/xylan/chitin deacetylase (PgdA/CDA1 family)</fullName>
    </submittedName>
</protein>
<evidence type="ECO:0000256" key="1">
    <source>
        <dbReference type="SAM" id="MobiDB-lite"/>
    </source>
</evidence>
<evidence type="ECO:0000256" key="2">
    <source>
        <dbReference type="SAM" id="SignalP"/>
    </source>
</evidence>
<dbReference type="AlphaFoldDB" id="A0A4V2RZI3"/>
<name>A0A4V2RZI3_9ACTN</name>
<dbReference type="PANTHER" id="PTHR10587">
    <property type="entry name" value="GLYCOSYL TRANSFERASE-RELATED"/>
    <property type="match status" value="1"/>
</dbReference>
<organism evidence="4 5">
    <name type="scientific">Kribbella steppae</name>
    <dbReference type="NCBI Taxonomy" id="2512223"/>
    <lineage>
        <taxon>Bacteria</taxon>
        <taxon>Bacillati</taxon>
        <taxon>Actinomycetota</taxon>
        <taxon>Actinomycetes</taxon>
        <taxon>Propionibacteriales</taxon>
        <taxon>Kribbellaceae</taxon>
        <taxon>Kribbella</taxon>
    </lineage>
</organism>
<evidence type="ECO:0000313" key="5">
    <source>
        <dbReference type="Proteomes" id="UP000294508"/>
    </source>
</evidence>
<keyword evidence="2" id="KW-0732">Signal</keyword>
<dbReference type="InterPro" id="IPR050248">
    <property type="entry name" value="Polysacc_deacetylase_ArnD"/>
</dbReference>
<proteinExistence type="predicted"/>
<gene>
    <name evidence="4" type="ORF">EV652_107300</name>
</gene>
<dbReference type="Gene3D" id="3.20.20.370">
    <property type="entry name" value="Glycoside hydrolase/deacetylase"/>
    <property type="match status" value="1"/>
</dbReference>
<dbReference type="Pfam" id="PF01522">
    <property type="entry name" value="Polysacc_deac_1"/>
    <property type="match status" value="1"/>
</dbReference>
<evidence type="ECO:0000259" key="3">
    <source>
        <dbReference type="PROSITE" id="PS51677"/>
    </source>
</evidence>
<accession>A0A4V2RZI3</accession>
<feature type="region of interest" description="Disordered" evidence="1">
    <location>
        <begin position="55"/>
        <end position="86"/>
    </location>
</feature>
<feature type="chain" id="PRO_5020514098" evidence="2">
    <location>
        <begin position="28"/>
        <end position="268"/>
    </location>
</feature>
<evidence type="ECO:0000313" key="4">
    <source>
        <dbReference type="EMBL" id="TCO26408.1"/>
    </source>
</evidence>
<feature type="signal peptide" evidence="2">
    <location>
        <begin position="1"/>
        <end position="27"/>
    </location>
</feature>
<dbReference type="InterPro" id="IPR002509">
    <property type="entry name" value="NODB_dom"/>
</dbReference>
<dbReference type="SUPFAM" id="SSF88713">
    <property type="entry name" value="Glycoside hydrolase/deacetylase"/>
    <property type="match status" value="1"/>
</dbReference>
<comment type="caution">
    <text evidence="4">The sequence shown here is derived from an EMBL/GenBank/DDBJ whole genome shotgun (WGS) entry which is preliminary data.</text>
</comment>
<dbReference type="GO" id="GO:0016810">
    <property type="term" value="F:hydrolase activity, acting on carbon-nitrogen (but not peptide) bonds"/>
    <property type="evidence" value="ECO:0007669"/>
    <property type="project" value="InterPro"/>
</dbReference>
<reference evidence="4 5" key="1">
    <citation type="journal article" date="2015" name="Stand. Genomic Sci.">
        <title>Genomic Encyclopedia of Bacterial and Archaeal Type Strains, Phase III: the genomes of soil and plant-associated and newly described type strains.</title>
        <authorList>
            <person name="Whitman W.B."/>
            <person name="Woyke T."/>
            <person name="Klenk H.P."/>
            <person name="Zhou Y."/>
            <person name="Lilburn T.G."/>
            <person name="Beck B.J."/>
            <person name="De Vos P."/>
            <person name="Vandamme P."/>
            <person name="Eisen J.A."/>
            <person name="Garrity G."/>
            <person name="Hugenholtz P."/>
            <person name="Kyrpides N.C."/>
        </authorList>
    </citation>
    <scope>NUCLEOTIDE SEQUENCE [LARGE SCALE GENOMIC DNA]</scope>
    <source>
        <strain evidence="4 5">VKM Ac-2572</strain>
    </source>
</reference>
<dbReference type="GO" id="GO:0005975">
    <property type="term" value="P:carbohydrate metabolic process"/>
    <property type="evidence" value="ECO:0007669"/>
    <property type="project" value="InterPro"/>
</dbReference>
<dbReference type="EMBL" id="SLWN01000007">
    <property type="protein sequence ID" value="TCO26408.1"/>
    <property type="molecule type" value="Genomic_DNA"/>
</dbReference>
<sequence>MPLMTKPPGKLLPLVAALLCGAVLAQAAEPAEDPITSAAPAVKASAHAPLALPAVHQPAPAGPRKQQQQQRPRQHRTSTTATPDDWNLTKHGKVLYLTFDDGPQKEWTPKVLQVLAKHQAKATFFVLGREAAAHPDLVALTRAAGHRIGNHTWDHKMLTTLPAAKMRQEILTGVRSKCFRPPFRETNAQVAAVAASYHQRQVLWDVDTLDWSKPGTAKIERAILQGARPGAIILMHDGGGNRSETVAALDSALTQLTRQGYTFHALPC</sequence>
<feature type="domain" description="NodB homology" evidence="3">
    <location>
        <begin position="93"/>
        <end position="264"/>
    </location>
</feature>
<dbReference type="Proteomes" id="UP000294508">
    <property type="component" value="Unassembled WGS sequence"/>
</dbReference>